<dbReference type="PIRSF" id="PIRSF006162">
    <property type="entry name" value="PgpA"/>
    <property type="match status" value="1"/>
</dbReference>
<keyword evidence="1" id="KW-0812">Transmembrane</keyword>
<protein>
    <submittedName>
        <fullName evidence="3">Phosphatidylglycerophosphatase A</fullName>
        <ecNumber evidence="3">3.1.3.27</ecNumber>
    </submittedName>
</protein>
<keyword evidence="1" id="KW-0472">Membrane</keyword>
<accession>A0A1J5P2V6</accession>
<dbReference type="PANTHER" id="PTHR36305">
    <property type="entry name" value="PHOSPHATIDYLGLYCEROPHOSPHATASE A"/>
    <property type="match status" value="1"/>
</dbReference>
<dbReference type="EMBL" id="MLJW01007296">
    <property type="protein sequence ID" value="OIQ65478.1"/>
    <property type="molecule type" value="Genomic_DNA"/>
</dbReference>
<sequence length="182" mass="19264">MNPPPPANAAVRADWRFALKNPVHLLALGFGAGLSPIAPGTAGSLLGWAGYLLLAPWLSNFGWAALLLGGFMLGGWACGRTARALRTDDPSAVVWDEIIAVWLVLWLLQPAPGAPAAWWLQAAGFALFRLFDAVKRGPVGWADKHIKGGVGIMLDDLVAALLTLGVLFGARRALLWGFGYGV</sequence>
<dbReference type="EC" id="3.1.3.27" evidence="3"/>
<keyword evidence="3" id="KW-0378">Hydrolase</keyword>
<evidence type="ECO:0000313" key="3">
    <source>
        <dbReference type="EMBL" id="OIQ65478.1"/>
    </source>
</evidence>
<feature type="transmembrane region" description="Helical" evidence="1">
    <location>
        <begin position="61"/>
        <end position="79"/>
    </location>
</feature>
<feature type="transmembrane region" description="Helical" evidence="1">
    <location>
        <begin position="25"/>
        <end position="49"/>
    </location>
</feature>
<reference evidence="3" key="1">
    <citation type="submission" date="2016-10" db="EMBL/GenBank/DDBJ databases">
        <title>Sequence of Gallionella enrichment culture.</title>
        <authorList>
            <person name="Poehlein A."/>
            <person name="Muehling M."/>
            <person name="Daniel R."/>
        </authorList>
    </citation>
    <scope>NUCLEOTIDE SEQUENCE</scope>
</reference>
<evidence type="ECO:0000256" key="1">
    <source>
        <dbReference type="SAM" id="Phobius"/>
    </source>
</evidence>
<dbReference type="SUPFAM" id="SSF101307">
    <property type="entry name" value="YutG-like"/>
    <property type="match status" value="1"/>
</dbReference>
<dbReference type="InterPro" id="IPR026037">
    <property type="entry name" value="PgpA"/>
</dbReference>
<dbReference type="AlphaFoldDB" id="A0A1J5P2V6"/>
<comment type="caution">
    <text evidence="3">The sequence shown here is derived from an EMBL/GenBank/DDBJ whole genome shotgun (WGS) entry which is preliminary data.</text>
</comment>
<gene>
    <name evidence="3" type="primary">pgpA_12</name>
    <name evidence="3" type="ORF">GALL_529610</name>
</gene>
<name>A0A1J5P2V6_9ZZZZ</name>
<dbReference type="InterPro" id="IPR036681">
    <property type="entry name" value="PgpA-like_sf"/>
</dbReference>
<feature type="domain" description="YutG/PgpA" evidence="2">
    <location>
        <begin position="26"/>
        <end position="169"/>
    </location>
</feature>
<proteinExistence type="predicted"/>
<dbReference type="GO" id="GO:0006629">
    <property type="term" value="P:lipid metabolic process"/>
    <property type="evidence" value="ECO:0007669"/>
    <property type="project" value="InterPro"/>
</dbReference>
<dbReference type="PANTHER" id="PTHR36305:SF1">
    <property type="entry name" value="PHOSPHATIDYLGLYCEROPHOSPHATASE A"/>
    <property type="match status" value="1"/>
</dbReference>
<organism evidence="3">
    <name type="scientific">mine drainage metagenome</name>
    <dbReference type="NCBI Taxonomy" id="410659"/>
    <lineage>
        <taxon>unclassified sequences</taxon>
        <taxon>metagenomes</taxon>
        <taxon>ecological metagenomes</taxon>
    </lineage>
</organism>
<evidence type="ECO:0000259" key="2">
    <source>
        <dbReference type="Pfam" id="PF04608"/>
    </source>
</evidence>
<feature type="transmembrane region" description="Helical" evidence="1">
    <location>
        <begin position="152"/>
        <end position="170"/>
    </location>
</feature>
<dbReference type="CDD" id="cd06971">
    <property type="entry name" value="PgpA"/>
    <property type="match status" value="1"/>
</dbReference>
<dbReference type="Pfam" id="PF04608">
    <property type="entry name" value="PgpA"/>
    <property type="match status" value="1"/>
</dbReference>
<keyword evidence="1" id="KW-1133">Transmembrane helix</keyword>
<dbReference type="InterPro" id="IPR007686">
    <property type="entry name" value="YutG/PgpA"/>
</dbReference>
<dbReference type="GO" id="GO:0008962">
    <property type="term" value="F:phosphatidylglycerophosphatase activity"/>
    <property type="evidence" value="ECO:0007669"/>
    <property type="project" value="UniProtKB-EC"/>
</dbReference>